<keyword evidence="1" id="KW-0677">Repeat</keyword>
<dbReference type="GO" id="GO:0007605">
    <property type="term" value="P:sensory perception of sound"/>
    <property type="evidence" value="ECO:0007669"/>
    <property type="project" value="TreeGrafter"/>
</dbReference>
<evidence type="ECO:0000313" key="10">
    <source>
        <dbReference type="Ensembl" id="ENSCMIP00000006819.1"/>
    </source>
</evidence>
<reference evidence="11" key="1">
    <citation type="journal article" date="2006" name="Science">
        <title>Ancient noncoding elements conserved in the human genome.</title>
        <authorList>
            <person name="Venkatesh B."/>
            <person name="Kirkness E.F."/>
            <person name="Loh Y.H."/>
            <person name="Halpern A.L."/>
            <person name="Lee A.P."/>
            <person name="Johnson J."/>
            <person name="Dandona N."/>
            <person name="Viswanathan L.D."/>
            <person name="Tay A."/>
            <person name="Venter J.C."/>
            <person name="Strausberg R.L."/>
            <person name="Brenner S."/>
        </authorList>
    </citation>
    <scope>NUCLEOTIDE SEQUENCE [LARGE SCALE GENOMIC DNA]</scope>
</reference>
<dbReference type="GO" id="GO:0051015">
    <property type="term" value="F:actin filament binding"/>
    <property type="evidence" value="ECO:0007669"/>
    <property type="project" value="TreeGrafter"/>
</dbReference>
<dbReference type="PANTHER" id="PTHR13140:SF291">
    <property type="entry name" value="UNCONVENTIONAL MYOSIN-IA"/>
    <property type="match status" value="1"/>
</dbReference>
<evidence type="ECO:0000256" key="5">
    <source>
        <dbReference type="ARBA" id="ARBA00023123"/>
    </source>
</evidence>
<dbReference type="GO" id="GO:0005516">
    <property type="term" value="F:calmodulin binding"/>
    <property type="evidence" value="ECO:0007669"/>
    <property type="project" value="UniProtKB-KW"/>
</dbReference>
<keyword evidence="7 8" id="KW-0009">Actin-binding</keyword>
<feature type="domain" description="Myosin motor" evidence="9">
    <location>
        <begin position="17"/>
        <end position="86"/>
    </location>
</feature>
<keyword evidence="3" id="KW-0067">ATP-binding</keyword>
<keyword evidence="6" id="KW-0505">Motor protein</keyword>
<dbReference type="AlphaFoldDB" id="A0A4W3HAE6"/>
<dbReference type="GeneTree" id="ENSGT00940000160660"/>
<evidence type="ECO:0000256" key="8">
    <source>
        <dbReference type="PROSITE-ProRule" id="PRU00782"/>
    </source>
</evidence>
<reference evidence="11" key="2">
    <citation type="journal article" date="2007" name="PLoS Biol.">
        <title>Survey sequencing and comparative analysis of the elephant shark (Callorhinchus milii) genome.</title>
        <authorList>
            <person name="Venkatesh B."/>
            <person name="Kirkness E.F."/>
            <person name="Loh Y.H."/>
            <person name="Halpern A.L."/>
            <person name="Lee A.P."/>
            <person name="Johnson J."/>
            <person name="Dandona N."/>
            <person name="Viswanathan L.D."/>
            <person name="Tay A."/>
            <person name="Venter J.C."/>
            <person name="Strausberg R.L."/>
            <person name="Brenner S."/>
        </authorList>
    </citation>
    <scope>NUCLEOTIDE SEQUENCE [LARGE SCALE GENOMIC DNA]</scope>
</reference>
<keyword evidence="11" id="KW-1185">Reference proteome</keyword>
<dbReference type="InterPro" id="IPR036961">
    <property type="entry name" value="Kinesin_motor_dom_sf"/>
</dbReference>
<sequence>PLAVDHWGEQSQQIPSSRQQDMVLLDPLTEDSLLSNLKKRFNKNEIYTYIGNVVVSINPYQSLPIYTPEMIAEYRKCNLYELRPHM</sequence>
<dbReference type="STRING" id="7868.ENSCMIP00000006819"/>
<dbReference type="Ensembl" id="ENSCMIT00000007034.1">
    <property type="protein sequence ID" value="ENSCMIP00000006819.1"/>
    <property type="gene ID" value="ENSCMIG00000003804.1"/>
</dbReference>
<dbReference type="InterPro" id="IPR001609">
    <property type="entry name" value="Myosin_head_motor_dom-like"/>
</dbReference>
<keyword evidence="4" id="KW-0112">Calmodulin-binding</keyword>
<dbReference type="InParanoid" id="A0A4W3HAE6"/>
<dbReference type="GO" id="GO:0006897">
    <property type="term" value="P:endocytosis"/>
    <property type="evidence" value="ECO:0007669"/>
    <property type="project" value="TreeGrafter"/>
</dbReference>
<evidence type="ECO:0000256" key="7">
    <source>
        <dbReference type="ARBA" id="ARBA00023203"/>
    </source>
</evidence>
<dbReference type="GO" id="GO:0005737">
    <property type="term" value="C:cytoplasm"/>
    <property type="evidence" value="ECO:0007669"/>
    <property type="project" value="TreeGrafter"/>
</dbReference>
<keyword evidence="2" id="KW-0547">Nucleotide-binding</keyword>
<dbReference type="Gene3D" id="3.40.850.10">
    <property type="entry name" value="Kinesin motor domain"/>
    <property type="match status" value="1"/>
</dbReference>
<evidence type="ECO:0000259" key="9">
    <source>
        <dbReference type="PROSITE" id="PS51456"/>
    </source>
</evidence>
<proteinExistence type="inferred from homology"/>
<dbReference type="GO" id="GO:0007015">
    <property type="term" value="P:actin filament organization"/>
    <property type="evidence" value="ECO:0007669"/>
    <property type="project" value="TreeGrafter"/>
</dbReference>
<dbReference type="Pfam" id="PF00063">
    <property type="entry name" value="Myosin_head"/>
    <property type="match status" value="1"/>
</dbReference>
<reference evidence="10" key="4">
    <citation type="submission" date="2025-08" db="UniProtKB">
        <authorList>
            <consortium name="Ensembl"/>
        </authorList>
    </citation>
    <scope>IDENTIFICATION</scope>
</reference>
<organism evidence="10 11">
    <name type="scientific">Callorhinchus milii</name>
    <name type="common">Ghost shark</name>
    <dbReference type="NCBI Taxonomy" id="7868"/>
    <lineage>
        <taxon>Eukaryota</taxon>
        <taxon>Metazoa</taxon>
        <taxon>Chordata</taxon>
        <taxon>Craniata</taxon>
        <taxon>Vertebrata</taxon>
        <taxon>Chondrichthyes</taxon>
        <taxon>Holocephali</taxon>
        <taxon>Chimaeriformes</taxon>
        <taxon>Callorhinchidae</taxon>
        <taxon>Callorhinchus</taxon>
    </lineage>
</organism>
<dbReference type="PANTHER" id="PTHR13140">
    <property type="entry name" value="MYOSIN"/>
    <property type="match status" value="1"/>
</dbReference>
<comment type="caution">
    <text evidence="8">Lacks conserved residue(s) required for the propagation of feature annotation.</text>
</comment>
<evidence type="ECO:0000256" key="3">
    <source>
        <dbReference type="ARBA" id="ARBA00022840"/>
    </source>
</evidence>
<evidence type="ECO:0000256" key="6">
    <source>
        <dbReference type="ARBA" id="ARBA00023175"/>
    </source>
</evidence>
<protein>
    <recommendedName>
        <fullName evidence="9">Myosin motor domain-containing protein</fullName>
    </recommendedName>
</protein>
<reference evidence="10" key="5">
    <citation type="submission" date="2025-09" db="UniProtKB">
        <authorList>
            <consortium name="Ensembl"/>
        </authorList>
    </citation>
    <scope>IDENTIFICATION</scope>
</reference>
<dbReference type="Proteomes" id="UP000314986">
    <property type="component" value="Unassembled WGS sequence"/>
</dbReference>
<dbReference type="OMA" id="ISMSAFM"/>
<name>A0A4W3HAE6_CALMI</name>
<dbReference type="GO" id="GO:0005886">
    <property type="term" value="C:plasma membrane"/>
    <property type="evidence" value="ECO:0007669"/>
    <property type="project" value="TreeGrafter"/>
</dbReference>
<accession>A0A4W3HAE6</accession>
<dbReference type="GO" id="GO:0005524">
    <property type="term" value="F:ATP binding"/>
    <property type="evidence" value="ECO:0007669"/>
    <property type="project" value="UniProtKB-KW"/>
</dbReference>
<dbReference type="GO" id="GO:0005902">
    <property type="term" value="C:microvillus"/>
    <property type="evidence" value="ECO:0007669"/>
    <property type="project" value="TreeGrafter"/>
</dbReference>
<reference evidence="11" key="3">
    <citation type="journal article" date="2014" name="Nature">
        <title>Elephant shark genome provides unique insights into gnathostome evolution.</title>
        <authorList>
            <consortium name="International Elephant Shark Genome Sequencing Consortium"/>
            <person name="Venkatesh B."/>
            <person name="Lee A.P."/>
            <person name="Ravi V."/>
            <person name="Maurya A.K."/>
            <person name="Lian M.M."/>
            <person name="Swann J.B."/>
            <person name="Ohta Y."/>
            <person name="Flajnik M.F."/>
            <person name="Sutoh Y."/>
            <person name="Kasahara M."/>
            <person name="Hoon S."/>
            <person name="Gangu V."/>
            <person name="Roy S.W."/>
            <person name="Irimia M."/>
            <person name="Korzh V."/>
            <person name="Kondrychyn I."/>
            <person name="Lim Z.W."/>
            <person name="Tay B.H."/>
            <person name="Tohari S."/>
            <person name="Kong K.W."/>
            <person name="Ho S."/>
            <person name="Lorente-Galdos B."/>
            <person name="Quilez J."/>
            <person name="Marques-Bonet T."/>
            <person name="Raney B.J."/>
            <person name="Ingham P.W."/>
            <person name="Tay A."/>
            <person name="Hillier L.W."/>
            <person name="Minx P."/>
            <person name="Boehm T."/>
            <person name="Wilson R.K."/>
            <person name="Brenner S."/>
            <person name="Warren W.C."/>
        </authorList>
    </citation>
    <scope>NUCLEOTIDE SEQUENCE [LARGE SCALE GENOMIC DNA]</scope>
</reference>
<dbReference type="SUPFAM" id="SSF52540">
    <property type="entry name" value="P-loop containing nucleoside triphosphate hydrolases"/>
    <property type="match status" value="1"/>
</dbReference>
<evidence type="ECO:0000256" key="4">
    <source>
        <dbReference type="ARBA" id="ARBA00022860"/>
    </source>
</evidence>
<dbReference type="PROSITE" id="PS51456">
    <property type="entry name" value="MYOSIN_MOTOR"/>
    <property type="match status" value="1"/>
</dbReference>
<evidence type="ECO:0000256" key="1">
    <source>
        <dbReference type="ARBA" id="ARBA00022737"/>
    </source>
</evidence>
<evidence type="ECO:0000256" key="2">
    <source>
        <dbReference type="ARBA" id="ARBA00022741"/>
    </source>
</evidence>
<comment type="similarity">
    <text evidence="8">Belongs to the TRAFAC class myosin-kinesin ATPase superfamily. Myosin family.</text>
</comment>
<evidence type="ECO:0000313" key="11">
    <source>
        <dbReference type="Proteomes" id="UP000314986"/>
    </source>
</evidence>
<dbReference type="GO" id="GO:0016459">
    <property type="term" value="C:myosin complex"/>
    <property type="evidence" value="ECO:0007669"/>
    <property type="project" value="UniProtKB-KW"/>
</dbReference>
<dbReference type="GO" id="GO:0030048">
    <property type="term" value="P:actin filament-based movement"/>
    <property type="evidence" value="ECO:0007669"/>
    <property type="project" value="TreeGrafter"/>
</dbReference>
<dbReference type="GO" id="GO:0005903">
    <property type="term" value="C:brush border"/>
    <property type="evidence" value="ECO:0007669"/>
    <property type="project" value="TreeGrafter"/>
</dbReference>
<keyword evidence="5 8" id="KW-0518">Myosin</keyword>
<dbReference type="GO" id="GO:0000146">
    <property type="term" value="F:microfilament motor activity"/>
    <property type="evidence" value="ECO:0007669"/>
    <property type="project" value="TreeGrafter"/>
</dbReference>
<dbReference type="InterPro" id="IPR027417">
    <property type="entry name" value="P-loop_NTPase"/>
</dbReference>